<dbReference type="InterPro" id="IPR052955">
    <property type="entry name" value="UPF0703_membrane_permease"/>
</dbReference>
<feature type="domain" description="DUF1980" evidence="3">
    <location>
        <begin position="17"/>
        <end position="128"/>
    </location>
</feature>
<name>A0ABS3WBM6_9BACL</name>
<comment type="caution">
    <text evidence="5">The sequence shown here is derived from an EMBL/GenBank/DDBJ whole genome shotgun (WGS) entry which is preliminary data.</text>
</comment>
<dbReference type="PANTHER" id="PTHR40047:SF1">
    <property type="entry name" value="UPF0703 PROTEIN YCGQ"/>
    <property type="match status" value="1"/>
</dbReference>
<feature type="domain" description="DUF1980" evidence="4">
    <location>
        <begin position="276"/>
        <end position="410"/>
    </location>
</feature>
<dbReference type="Pfam" id="PF09323">
    <property type="entry name" value="DUF1980"/>
    <property type="match status" value="1"/>
</dbReference>
<feature type="transmembrane region" description="Helical" evidence="2">
    <location>
        <begin position="12"/>
        <end position="33"/>
    </location>
</feature>
<dbReference type="RefSeq" id="WP_208848539.1">
    <property type="nucleotide sequence ID" value="NZ_JAGGDJ010000011.1"/>
</dbReference>
<dbReference type="PANTHER" id="PTHR40047">
    <property type="entry name" value="UPF0703 PROTEIN YCGQ"/>
    <property type="match status" value="1"/>
</dbReference>
<evidence type="ECO:0000313" key="6">
    <source>
        <dbReference type="Proteomes" id="UP000670947"/>
    </source>
</evidence>
<feature type="transmembrane region" description="Helical" evidence="2">
    <location>
        <begin position="97"/>
        <end position="114"/>
    </location>
</feature>
<reference evidence="5 6" key="1">
    <citation type="submission" date="2021-03" db="EMBL/GenBank/DDBJ databases">
        <title>Paenibacillus artemisicola MWE-103 whole genome sequence.</title>
        <authorList>
            <person name="Ham Y.J."/>
        </authorList>
    </citation>
    <scope>NUCLEOTIDE SEQUENCE [LARGE SCALE GENOMIC DNA]</scope>
    <source>
        <strain evidence="5 6">MWE-103</strain>
    </source>
</reference>
<feature type="compositionally biased region" description="Low complexity" evidence="1">
    <location>
        <begin position="243"/>
        <end position="265"/>
    </location>
</feature>
<organism evidence="5 6">
    <name type="scientific">Paenibacillus artemisiicola</name>
    <dbReference type="NCBI Taxonomy" id="1172618"/>
    <lineage>
        <taxon>Bacteria</taxon>
        <taxon>Bacillati</taxon>
        <taxon>Bacillota</taxon>
        <taxon>Bacilli</taxon>
        <taxon>Bacillales</taxon>
        <taxon>Paenibacillaceae</taxon>
        <taxon>Paenibacillus</taxon>
    </lineage>
</organism>
<dbReference type="Pfam" id="PF21537">
    <property type="entry name" value="DUF1980_C"/>
    <property type="match status" value="1"/>
</dbReference>
<keyword evidence="6" id="KW-1185">Reference proteome</keyword>
<proteinExistence type="predicted"/>
<dbReference type="InterPro" id="IPR048447">
    <property type="entry name" value="DUF1980_C"/>
</dbReference>
<protein>
    <submittedName>
        <fullName evidence="5">TIGR03943 family protein</fullName>
    </submittedName>
</protein>
<keyword evidence="2" id="KW-0472">Membrane</keyword>
<keyword evidence="2" id="KW-0812">Transmembrane</keyword>
<feature type="transmembrane region" description="Helical" evidence="2">
    <location>
        <begin position="48"/>
        <end position="66"/>
    </location>
</feature>
<dbReference type="InterPro" id="IPR048493">
    <property type="entry name" value="DUF1980_N"/>
</dbReference>
<keyword evidence="2" id="KW-1133">Transmembrane helix</keyword>
<gene>
    <name evidence="5" type="ORF">I8J29_16000</name>
</gene>
<evidence type="ECO:0000256" key="2">
    <source>
        <dbReference type="SAM" id="Phobius"/>
    </source>
</evidence>
<evidence type="ECO:0000313" key="5">
    <source>
        <dbReference type="EMBL" id="MBO7745715.1"/>
    </source>
</evidence>
<evidence type="ECO:0000259" key="4">
    <source>
        <dbReference type="Pfam" id="PF21537"/>
    </source>
</evidence>
<dbReference type="InterPro" id="IPR015402">
    <property type="entry name" value="DUF1980"/>
</dbReference>
<feature type="region of interest" description="Disordered" evidence="1">
    <location>
        <begin position="154"/>
        <end position="265"/>
    </location>
</feature>
<dbReference type="EMBL" id="JAGGDJ010000011">
    <property type="protein sequence ID" value="MBO7745715.1"/>
    <property type="molecule type" value="Genomic_DNA"/>
</dbReference>
<evidence type="ECO:0000256" key="1">
    <source>
        <dbReference type="SAM" id="MobiDB-lite"/>
    </source>
</evidence>
<accession>A0ABS3WBM6</accession>
<dbReference type="Proteomes" id="UP000670947">
    <property type="component" value="Unassembled WGS sequence"/>
</dbReference>
<dbReference type="NCBIfam" id="TIGR03943">
    <property type="entry name" value="TIGR03943 family putative permease subunit"/>
    <property type="match status" value="1"/>
</dbReference>
<evidence type="ECO:0000259" key="3">
    <source>
        <dbReference type="Pfam" id="PF09323"/>
    </source>
</evidence>
<sequence>MLNAIREDRRLAWHYGFRGLLLGGFAVYIAHLAKSGRLQYYIAPRTMLYVKLAALGLFVLAVYFVYEALRLRFGWAEEGAGDCGCEHPPARSIWRNAVLYALFAAPLAFGFALPDKAMGSDVAAVKGMRLDAAGAVSRVKAPAASPAAGAARAGASPAAGEAPSAASGGVGSAAGHAGAAGQAADSADAGAAPGRAEAGAGKSADAAAAAERSGVGSATPAGAGSAGDGDASGQAENGAGESAGRSAAPDAGAGPATGQAEAAAGDDAQLAKRFPHDEYGADLAALGMRLYGQDLISVRAEGFLEKATTLSMYMDNFQGKTLDVSGFVYREPDMKPDQFIVSRLAMTCCSADAVPYGFLVEGAGTGLKADTWVRVKGEIGKTVYGGNTILRIKAASVAKIAAPKDPYVYPYVGDLSKLAG</sequence>
<feature type="compositionally biased region" description="Low complexity" evidence="1">
    <location>
        <begin position="154"/>
        <end position="235"/>
    </location>
</feature>